<dbReference type="PANTHER" id="PTHR37042">
    <property type="entry name" value="OUTER MEMBRANE PROTEIN RV1973"/>
    <property type="match status" value="1"/>
</dbReference>
<reference evidence="4 5" key="1">
    <citation type="submission" date="2019-09" db="EMBL/GenBank/DDBJ databases">
        <title>Nocardioides panacisoli sp. nov., isolated from the soil of a ginseng field.</title>
        <authorList>
            <person name="Cho C."/>
        </authorList>
    </citation>
    <scope>NUCLEOTIDE SEQUENCE [LARGE SCALE GENOMIC DNA]</scope>
    <source>
        <strain evidence="4 5">BN130099</strain>
    </source>
</reference>
<gene>
    <name evidence="4" type="ORF">F0U44_18755</name>
</gene>
<dbReference type="GO" id="GO:0016020">
    <property type="term" value="C:membrane"/>
    <property type="evidence" value="ECO:0007669"/>
    <property type="project" value="UniProtKB-SubCell"/>
</dbReference>
<accession>A0A5B1L6R9</accession>
<dbReference type="EMBL" id="VUJV01000007">
    <property type="protein sequence ID" value="KAA1416363.1"/>
    <property type="molecule type" value="Genomic_DNA"/>
</dbReference>
<keyword evidence="2 3" id="KW-0472">Membrane</keyword>
<keyword evidence="5" id="KW-1185">Reference proteome</keyword>
<protein>
    <recommendedName>
        <fullName evidence="6">Mce-associated membrane protein</fullName>
    </recommendedName>
</protein>
<evidence type="ECO:0000256" key="1">
    <source>
        <dbReference type="ARBA" id="ARBA00004370"/>
    </source>
</evidence>
<name>A0A5B1L6R9_9ACTN</name>
<dbReference type="Proteomes" id="UP000325003">
    <property type="component" value="Unassembled WGS sequence"/>
</dbReference>
<dbReference type="AlphaFoldDB" id="A0A5B1L6R9"/>
<keyword evidence="3" id="KW-1133">Transmembrane helix</keyword>
<evidence type="ECO:0008006" key="6">
    <source>
        <dbReference type="Google" id="ProtNLM"/>
    </source>
</evidence>
<keyword evidence="3" id="KW-0812">Transmembrane</keyword>
<proteinExistence type="predicted"/>
<comment type="caution">
    <text evidence="4">The sequence shown here is derived from an EMBL/GenBank/DDBJ whole genome shotgun (WGS) entry which is preliminary data.</text>
</comment>
<sequence>MTVVQKGESPDNSVERRYQLAILVLVVIVLVGAVSSVWLVSKKNSAEDDLKDANEKVATYAAGPEARDAAEAMLLDMLSYDYKSIDDEYSWLDNFTSDELRKRYAQQIPKLKKIIKASKASAQGEVVSSAYNTVDDDSATVLAFVRQVLKANGKKSAVEDQWTTLKMVRDGDDWKIDDINIVSVPPSS</sequence>
<reference evidence="4 5" key="2">
    <citation type="submission" date="2019-09" db="EMBL/GenBank/DDBJ databases">
        <authorList>
            <person name="Jin C."/>
        </authorList>
    </citation>
    <scope>NUCLEOTIDE SEQUENCE [LARGE SCALE GENOMIC DNA]</scope>
    <source>
        <strain evidence="4 5">BN130099</strain>
    </source>
</reference>
<evidence type="ECO:0000313" key="4">
    <source>
        <dbReference type="EMBL" id="KAA1416363.1"/>
    </source>
</evidence>
<comment type="subcellular location">
    <subcellularLocation>
        <location evidence="1">Membrane</location>
    </subcellularLocation>
</comment>
<evidence type="ECO:0000256" key="3">
    <source>
        <dbReference type="SAM" id="Phobius"/>
    </source>
</evidence>
<organism evidence="4 5">
    <name type="scientific">Nocardioides humilatus</name>
    <dbReference type="NCBI Taxonomy" id="2607660"/>
    <lineage>
        <taxon>Bacteria</taxon>
        <taxon>Bacillati</taxon>
        <taxon>Actinomycetota</taxon>
        <taxon>Actinomycetes</taxon>
        <taxon>Propionibacteriales</taxon>
        <taxon>Nocardioidaceae</taxon>
        <taxon>Nocardioides</taxon>
    </lineage>
</organism>
<feature type="transmembrane region" description="Helical" evidence="3">
    <location>
        <begin position="20"/>
        <end position="41"/>
    </location>
</feature>
<evidence type="ECO:0000313" key="5">
    <source>
        <dbReference type="Proteomes" id="UP000325003"/>
    </source>
</evidence>
<evidence type="ECO:0000256" key="2">
    <source>
        <dbReference type="ARBA" id="ARBA00023136"/>
    </source>
</evidence>
<dbReference type="PANTHER" id="PTHR37042:SF4">
    <property type="entry name" value="OUTER MEMBRANE PROTEIN RV1973"/>
    <property type="match status" value="1"/>
</dbReference>
<dbReference type="RefSeq" id="WP_149729904.1">
    <property type="nucleotide sequence ID" value="NZ_VUJV01000007.1"/>
</dbReference>